<organism evidence="1 2">
    <name type="scientific">Rickenella mellea</name>
    <dbReference type="NCBI Taxonomy" id="50990"/>
    <lineage>
        <taxon>Eukaryota</taxon>
        <taxon>Fungi</taxon>
        <taxon>Dikarya</taxon>
        <taxon>Basidiomycota</taxon>
        <taxon>Agaricomycotina</taxon>
        <taxon>Agaricomycetes</taxon>
        <taxon>Hymenochaetales</taxon>
        <taxon>Rickenellaceae</taxon>
        <taxon>Rickenella</taxon>
    </lineage>
</organism>
<dbReference type="AlphaFoldDB" id="A0A4Y7PEN0"/>
<dbReference type="STRING" id="50990.A0A4Y7PEN0"/>
<accession>A0A4Y7PEN0</accession>
<evidence type="ECO:0000313" key="1">
    <source>
        <dbReference type="EMBL" id="TDL13813.1"/>
    </source>
</evidence>
<reference evidence="1 2" key="1">
    <citation type="submission" date="2018-06" db="EMBL/GenBank/DDBJ databases">
        <title>A transcriptomic atlas of mushroom development highlights an independent origin of complex multicellularity.</title>
        <authorList>
            <consortium name="DOE Joint Genome Institute"/>
            <person name="Krizsan K."/>
            <person name="Almasi E."/>
            <person name="Merenyi Z."/>
            <person name="Sahu N."/>
            <person name="Viragh M."/>
            <person name="Koszo T."/>
            <person name="Mondo S."/>
            <person name="Kiss B."/>
            <person name="Balint B."/>
            <person name="Kues U."/>
            <person name="Barry K."/>
            <person name="Hegedus J.C."/>
            <person name="Henrissat B."/>
            <person name="Johnson J."/>
            <person name="Lipzen A."/>
            <person name="Ohm R."/>
            <person name="Nagy I."/>
            <person name="Pangilinan J."/>
            <person name="Yan J."/>
            <person name="Xiong Y."/>
            <person name="Grigoriev I.V."/>
            <person name="Hibbett D.S."/>
            <person name="Nagy L.G."/>
        </authorList>
    </citation>
    <scope>NUCLEOTIDE SEQUENCE [LARGE SCALE GENOMIC DNA]</scope>
    <source>
        <strain evidence="1 2">SZMC22713</strain>
    </source>
</reference>
<protein>
    <submittedName>
        <fullName evidence="1">Uncharacterized protein</fullName>
    </submittedName>
</protein>
<keyword evidence="2" id="KW-1185">Reference proteome</keyword>
<dbReference type="Gene3D" id="1.20.1280.50">
    <property type="match status" value="1"/>
</dbReference>
<evidence type="ECO:0000313" key="2">
    <source>
        <dbReference type="Proteomes" id="UP000294933"/>
    </source>
</evidence>
<dbReference type="VEuPathDB" id="FungiDB:BD410DRAFT_361047"/>
<gene>
    <name evidence="1" type="ORF">BD410DRAFT_361047</name>
</gene>
<sequence>MDHFFTSKTIAHLMDVLSSIKQARGVANADFIHDSTELEIMDQNTRTSAQYESLLQLTSSRNALRALLDMSDRKIESLRKYTSYFLGKGMKSLPDEVLSHVFEISYGENCYNTGGYRWDRVWQLRDSRCFSVAVSSVSRRFRRVALDSPRIWCHLDNIMNPDLLALFISRSRGALLHLHVAGGNRKTSMDHFLELAATEAPRWATFSVDARFLTTGEETTIHQCRDLLLPRLTKLVHIIDYTTVPKDMEV</sequence>
<proteinExistence type="predicted"/>
<dbReference type="EMBL" id="ML170456">
    <property type="protein sequence ID" value="TDL13813.1"/>
    <property type="molecule type" value="Genomic_DNA"/>
</dbReference>
<dbReference type="Proteomes" id="UP000294933">
    <property type="component" value="Unassembled WGS sequence"/>
</dbReference>
<dbReference type="OrthoDB" id="3237066at2759"/>
<name>A0A4Y7PEN0_9AGAM</name>